<dbReference type="OMA" id="TEYHIAW"/>
<dbReference type="eggNOG" id="ENOG502R0TW">
    <property type="taxonomic scope" value="Eukaryota"/>
</dbReference>
<dbReference type="GeneID" id="6007645"/>
<protein>
    <recommendedName>
        <fullName evidence="4">F-box domain-containing protein</fullName>
    </recommendedName>
</protein>
<dbReference type="SUPFAM" id="SSF52047">
    <property type="entry name" value="RNI-like"/>
    <property type="match status" value="1"/>
</dbReference>
<evidence type="ECO:0008006" key="4">
    <source>
        <dbReference type="Google" id="ProtNLM"/>
    </source>
</evidence>
<name>A8N8M8_COPC7</name>
<evidence type="ECO:0000313" key="3">
    <source>
        <dbReference type="Proteomes" id="UP000001861"/>
    </source>
</evidence>
<sequence length="551" mass="61980">MADNGRASRTRLDTSETSRSVVNETTTSPVSLPPVMSTLPHSIWLHVAQYLSPLFLRDLLTVNRTFFELAMDIRYRQLMFAYLDERMVKNLVRLKDPEVAKRVRIVHIDPSFIPLESSAHLCFTPSKPDCVIKHRSLRTILGDIANLLLEQRNSRHPKYRIMQSLKRRDDIVELLSEVLAGLPNVTDYYVSWTGSAPVGSTTTHRIPASFLTSPFQPNLRKLSLNISLHNVPSLLTPTSRIPQQLEELHLSLHSEHVGDEKEITHILQHHLAPAVSQLEASLKRLVISAWEPTDLSPLFDNLRHFPALDDLSINIPAQDCHLGDPAGLNGFLSRHQSTLRCLRLRPTQYGGKELNQDSSSSLHEWIKDATAGVNFTKLHVLDMTSSLFPVATSLVCLQRFARTLSSLSLTGAYRSYDDVAEAIQLSTHDSCASGRPGLLQLRIGLVSLCPELIDLIAEKLPNLQRLELLVKDIFPSIVGSRPSSPGDVQVPRRRQIEAFFSEMELRHYSSWKLECLAVLADMLPEKACYETSLEEVFFRCIPSLRSFTSPG</sequence>
<gene>
    <name evidence="2" type="ORF">CC1G_09887</name>
</gene>
<accession>A8N8M8</accession>
<dbReference type="AlphaFoldDB" id="A8N8M8"/>
<dbReference type="EMBL" id="AACS02000007">
    <property type="protein sequence ID" value="EAU90647.2"/>
    <property type="molecule type" value="Genomic_DNA"/>
</dbReference>
<dbReference type="RefSeq" id="XP_001831184.2">
    <property type="nucleotide sequence ID" value="XM_001831132.2"/>
</dbReference>
<dbReference type="Proteomes" id="UP000001861">
    <property type="component" value="Unassembled WGS sequence"/>
</dbReference>
<feature type="compositionally biased region" description="Polar residues" evidence="1">
    <location>
        <begin position="17"/>
        <end position="28"/>
    </location>
</feature>
<dbReference type="OrthoDB" id="2968423at2759"/>
<evidence type="ECO:0000256" key="1">
    <source>
        <dbReference type="SAM" id="MobiDB-lite"/>
    </source>
</evidence>
<dbReference type="InterPro" id="IPR032675">
    <property type="entry name" value="LRR_dom_sf"/>
</dbReference>
<proteinExistence type="predicted"/>
<dbReference type="VEuPathDB" id="FungiDB:CC1G_09887"/>
<keyword evidence="3" id="KW-1185">Reference proteome</keyword>
<dbReference type="InParanoid" id="A8N8M8"/>
<dbReference type="HOGENOM" id="CLU_028894_1_0_1"/>
<dbReference type="Gene3D" id="3.80.10.10">
    <property type="entry name" value="Ribonuclease Inhibitor"/>
    <property type="match status" value="1"/>
</dbReference>
<feature type="region of interest" description="Disordered" evidence="1">
    <location>
        <begin position="1"/>
        <end position="28"/>
    </location>
</feature>
<organism evidence="2 3">
    <name type="scientific">Coprinopsis cinerea (strain Okayama-7 / 130 / ATCC MYA-4618 / FGSC 9003)</name>
    <name type="common">Inky cap fungus</name>
    <name type="synonym">Hormographiella aspergillata</name>
    <dbReference type="NCBI Taxonomy" id="240176"/>
    <lineage>
        <taxon>Eukaryota</taxon>
        <taxon>Fungi</taxon>
        <taxon>Dikarya</taxon>
        <taxon>Basidiomycota</taxon>
        <taxon>Agaricomycotina</taxon>
        <taxon>Agaricomycetes</taxon>
        <taxon>Agaricomycetidae</taxon>
        <taxon>Agaricales</taxon>
        <taxon>Agaricineae</taxon>
        <taxon>Psathyrellaceae</taxon>
        <taxon>Coprinopsis</taxon>
    </lineage>
</organism>
<evidence type="ECO:0000313" key="2">
    <source>
        <dbReference type="EMBL" id="EAU90647.2"/>
    </source>
</evidence>
<dbReference type="KEGG" id="cci:CC1G_09887"/>
<comment type="caution">
    <text evidence="2">The sequence shown here is derived from an EMBL/GenBank/DDBJ whole genome shotgun (WGS) entry which is preliminary data.</text>
</comment>
<reference evidence="2 3" key="1">
    <citation type="journal article" date="2010" name="Proc. Natl. Acad. Sci. U.S.A.">
        <title>Insights into evolution of multicellular fungi from the assembled chromosomes of the mushroom Coprinopsis cinerea (Coprinus cinereus).</title>
        <authorList>
            <person name="Stajich J.E."/>
            <person name="Wilke S.K."/>
            <person name="Ahren D."/>
            <person name="Au C.H."/>
            <person name="Birren B.W."/>
            <person name="Borodovsky M."/>
            <person name="Burns C."/>
            <person name="Canback B."/>
            <person name="Casselton L.A."/>
            <person name="Cheng C.K."/>
            <person name="Deng J."/>
            <person name="Dietrich F.S."/>
            <person name="Fargo D.C."/>
            <person name="Farman M.L."/>
            <person name="Gathman A.C."/>
            <person name="Goldberg J."/>
            <person name="Guigo R."/>
            <person name="Hoegger P.J."/>
            <person name="Hooker J.B."/>
            <person name="Huggins A."/>
            <person name="James T.Y."/>
            <person name="Kamada T."/>
            <person name="Kilaru S."/>
            <person name="Kodira C."/>
            <person name="Kues U."/>
            <person name="Kupfer D."/>
            <person name="Kwan H.S."/>
            <person name="Lomsadze A."/>
            <person name="Li W."/>
            <person name="Lilly W.W."/>
            <person name="Ma L.J."/>
            <person name="Mackey A.J."/>
            <person name="Manning G."/>
            <person name="Martin F."/>
            <person name="Muraguchi H."/>
            <person name="Natvig D.O."/>
            <person name="Palmerini H."/>
            <person name="Ramesh M.A."/>
            <person name="Rehmeyer C.J."/>
            <person name="Roe B.A."/>
            <person name="Shenoy N."/>
            <person name="Stanke M."/>
            <person name="Ter-Hovhannisyan V."/>
            <person name="Tunlid A."/>
            <person name="Velagapudi R."/>
            <person name="Vision T.J."/>
            <person name="Zeng Q."/>
            <person name="Zolan M.E."/>
            <person name="Pukkila P.J."/>
        </authorList>
    </citation>
    <scope>NUCLEOTIDE SEQUENCE [LARGE SCALE GENOMIC DNA]</scope>
    <source>
        <strain evidence="3">Okayama-7 / 130 / ATCC MYA-4618 / FGSC 9003</strain>
    </source>
</reference>